<protein>
    <submittedName>
        <fullName evidence="1">Uncharacterized protein</fullName>
    </submittedName>
</protein>
<dbReference type="EMBL" id="BARU01014982">
    <property type="protein sequence ID" value="GAH38960.1"/>
    <property type="molecule type" value="Genomic_DNA"/>
</dbReference>
<dbReference type="Gene3D" id="1.10.1330.10">
    <property type="entry name" value="Dockerin domain"/>
    <property type="match status" value="1"/>
</dbReference>
<dbReference type="GO" id="GO:0000272">
    <property type="term" value="P:polysaccharide catabolic process"/>
    <property type="evidence" value="ECO:0007669"/>
    <property type="project" value="InterPro"/>
</dbReference>
<reference evidence="1" key="1">
    <citation type="journal article" date="2014" name="Front. Microbiol.">
        <title>High frequency of phylogenetically diverse reductive dehalogenase-homologous genes in deep subseafloor sedimentary metagenomes.</title>
        <authorList>
            <person name="Kawai M."/>
            <person name="Futagami T."/>
            <person name="Toyoda A."/>
            <person name="Takaki Y."/>
            <person name="Nishi S."/>
            <person name="Hori S."/>
            <person name="Arai W."/>
            <person name="Tsubouchi T."/>
            <person name="Morono Y."/>
            <person name="Uchiyama I."/>
            <person name="Ito T."/>
            <person name="Fujiyama A."/>
            <person name="Inagaki F."/>
            <person name="Takami H."/>
        </authorList>
    </citation>
    <scope>NUCLEOTIDE SEQUENCE</scope>
    <source>
        <strain evidence="1">Expedition CK06-06</strain>
    </source>
</reference>
<name>X1G2G7_9ZZZZ</name>
<organism evidence="1">
    <name type="scientific">marine sediment metagenome</name>
    <dbReference type="NCBI Taxonomy" id="412755"/>
    <lineage>
        <taxon>unclassified sequences</taxon>
        <taxon>metagenomes</taxon>
        <taxon>ecological metagenomes</taxon>
    </lineage>
</organism>
<proteinExistence type="predicted"/>
<dbReference type="AlphaFoldDB" id="X1G2G7"/>
<evidence type="ECO:0000313" key="1">
    <source>
        <dbReference type="EMBL" id="GAH38960.1"/>
    </source>
</evidence>
<sequence>MSTFCSRITPQNTVVDRQIAVIKREYPAASVEVLGAYEFNYAYVGDFDYDCDVDFRDFAIFGLAWLTEPPDENWNQFCDISIPAGNKIDWADVEVLSDNWLAGL</sequence>
<gene>
    <name evidence="1" type="ORF">S03H2_26086</name>
</gene>
<dbReference type="InterPro" id="IPR036439">
    <property type="entry name" value="Dockerin_dom_sf"/>
</dbReference>
<accession>X1G2G7</accession>
<comment type="caution">
    <text evidence="1">The sequence shown here is derived from an EMBL/GenBank/DDBJ whole genome shotgun (WGS) entry which is preliminary data.</text>
</comment>